<dbReference type="Proteomes" id="UP000298438">
    <property type="component" value="Unassembled WGS sequence"/>
</dbReference>
<accession>A0A4Y9SS98</accession>
<dbReference type="Pfam" id="PF03795">
    <property type="entry name" value="YCII"/>
    <property type="match status" value="1"/>
</dbReference>
<dbReference type="InterPro" id="IPR011008">
    <property type="entry name" value="Dimeric_a/b-barrel"/>
</dbReference>
<feature type="domain" description="YCII-related" evidence="2">
    <location>
        <begin position="1"/>
        <end position="113"/>
    </location>
</feature>
<proteinExistence type="inferred from homology"/>
<evidence type="ECO:0000313" key="4">
    <source>
        <dbReference type="Proteomes" id="UP000298438"/>
    </source>
</evidence>
<dbReference type="AlphaFoldDB" id="A0A4Y9SS98"/>
<protein>
    <submittedName>
        <fullName evidence="3">YciI family protein</fullName>
    </submittedName>
</protein>
<dbReference type="InterPro" id="IPR005545">
    <property type="entry name" value="YCII"/>
</dbReference>
<evidence type="ECO:0000313" key="3">
    <source>
        <dbReference type="EMBL" id="TFW29662.1"/>
    </source>
</evidence>
<comment type="caution">
    <text evidence="3">The sequence shown here is derived from an EMBL/GenBank/DDBJ whole genome shotgun (WGS) entry which is preliminary data.</text>
</comment>
<dbReference type="Gene3D" id="3.30.70.1060">
    <property type="entry name" value="Dimeric alpha+beta barrel"/>
    <property type="match status" value="1"/>
</dbReference>
<gene>
    <name evidence="3" type="ORF">E4L96_01215</name>
</gene>
<organism evidence="3 4">
    <name type="scientific">Zemynaea arenosa</name>
    <dbReference type="NCBI Taxonomy" id="2561931"/>
    <lineage>
        <taxon>Bacteria</taxon>
        <taxon>Pseudomonadati</taxon>
        <taxon>Pseudomonadota</taxon>
        <taxon>Betaproteobacteria</taxon>
        <taxon>Burkholderiales</taxon>
        <taxon>Oxalobacteraceae</taxon>
        <taxon>Telluria group</taxon>
        <taxon>Zemynaea</taxon>
    </lineage>
</organism>
<reference evidence="3 4" key="1">
    <citation type="submission" date="2019-03" db="EMBL/GenBank/DDBJ databases">
        <title>Draft Genome Sequence of Massilia arenosa sp. nov., a Novel Massilia Species Isolated from a Sandy-loam Maize Soil.</title>
        <authorList>
            <person name="Raths R."/>
            <person name="Peta V."/>
            <person name="Bucking H."/>
        </authorList>
    </citation>
    <scope>NUCLEOTIDE SEQUENCE [LARGE SCALE GENOMIC DNA]</scope>
    <source>
        <strain evidence="3 4">MC02</strain>
    </source>
</reference>
<evidence type="ECO:0000256" key="1">
    <source>
        <dbReference type="ARBA" id="ARBA00007689"/>
    </source>
</evidence>
<dbReference type="RefSeq" id="WP_135205420.1">
    <property type="nucleotide sequence ID" value="NZ_SPVF01000015.1"/>
</dbReference>
<name>A0A4Y9SS98_9BURK</name>
<dbReference type="PANTHER" id="PTHR35174">
    <property type="entry name" value="BLL7171 PROTEIN-RELATED"/>
    <property type="match status" value="1"/>
</dbReference>
<sequence>MQYMLLIYADENMWDAMPADERARVSDGFTEVTKKMAAAGILKGGAQLQRARTAATVRVRQGRHKIVDGPFAETKEHLGGYYLIDVPSLEEATQWAAQLPAAAMGSVEVRGLTERQSETIVNE</sequence>
<evidence type="ECO:0000259" key="2">
    <source>
        <dbReference type="Pfam" id="PF03795"/>
    </source>
</evidence>
<keyword evidence="4" id="KW-1185">Reference proteome</keyword>
<dbReference type="PANTHER" id="PTHR35174:SF3">
    <property type="entry name" value="BLL7171 PROTEIN"/>
    <property type="match status" value="1"/>
</dbReference>
<dbReference type="SUPFAM" id="SSF54909">
    <property type="entry name" value="Dimeric alpha+beta barrel"/>
    <property type="match status" value="1"/>
</dbReference>
<dbReference type="OrthoDB" id="9807535at2"/>
<comment type="similarity">
    <text evidence="1">Belongs to the YciI family.</text>
</comment>
<dbReference type="EMBL" id="SPVF01000015">
    <property type="protein sequence ID" value="TFW29662.1"/>
    <property type="molecule type" value="Genomic_DNA"/>
</dbReference>